<evidence type="ECO:0000313" key="2">
    <source>
        <dbReference type="EMBL" id="EYC02997.1"/>
    </source>
</evidence>
<protein>
    <recommendedName>
        <fullName evidence="4">Secreted protein</fullName>
    </recommendedName>
</protein>
<evidence type="ECO:0000256" key="1">
    <source>
        <dbReference type="SAM" id="SignalP"/>
    </source>
</evidence>
<keyword evidence="1" id="KW-0732">Signal</keyword>
<keyword evidence="3" id="KW-1185">Reference proteome</keyword>
<sequence length="84" mass="9609">MNRLHLLLVFLVVFVKGSAVSADKERQHGHGHGQEREHTAVRIPVKAATTQLRYHEGWALVLGDLLPFSRKAMRFHKRRSSSKI</sequence>
<feature type="signal peptide" evidence="1">
    <location>
        <begin position="1"/>
        <end position="22"/>
    </location>
</feature>
<dbReference type="EMBL" id="JARK01001432">
    <property type="protein sequence ID" value="EYC02997.1"/>
    <property type="molecule type" value="Genomic_DNA"/>
</dbReference>
<feature type="chain" id="PRO_5001488071" description="Secreted protein" evidence="1">
    <location>
        <begin position="23"/>
        <end position="84"/>
    </location>
</feature>
<proteinExistence type="predicted"/>
<dbReference type="AlphaFoldDB" id="A0A016TK23"/>
<organism evidence="2 3">
    <name type="scientific">Ancylostoma ceylanicum</name>
    <dbReference type="NCBI Taxonomy" id="53326"/>
    <lineage>
        <taxon>Eukaryota</taxon>
        <taxon>Metazoa</taxon>
        <taxon>Ecdysozoa</taxon>
        <taxon>Nematoda</taxon>
        <taxon>Chromadorea</taxon>
        <taxon>Rhabditida</taxon>
        <taxon>Rhabditina</taxon>
        <taxon>Rhabditomorpha</taxon>
        <taxon>Strongyloidea</taxon>
        <taxon>Ancylostomatidae</taxon>
        <taxon>Ancylostomatinae</taxon>
        <taxon>Ancylostoma</taxon>
    </lineage>
</organism>
<evidence type="ECO:0000313" key="3">
    <source>
        <dbReference type="Proteomes" id="UP000024635"/>
    </source>
</evidence>
<name>A0A016TK23_9BILA</name>
<reference evidence="3" key="1">
    <citation type="journal article" date="2015" name="Nat. Genet.">
        <title>The genome and transcriptome of the zoonotic hookworm Ancylostoma ceylanicum identify infection-specific gene families.</title>
        <authorList>
            <person name="Schwarz E.M."/>
            <person name="Hu Y."/>
            <person name="Antoshechkin I."/>
            <person name="Miller M.M."/>
            <person name="Sternberg P.W."/>
            <person name="Aroian R.V."/>
        </authorList>
    </citation>
    <scope>NUCLEOTIDE SEQUENCE</scope>
    <source>
        <strain evidence="3">HY135</strain>
    </source>
</reference>
<accession>A0A016TK23</accession>
<gene>
    <name evidence="2" type="primary">Acey_s0096.g2888</name>
    <name evidence="2" type="ORF">Y032_0096g2888</name>
</gene>
<dbReference type="Proteomes" id="UP000024635">
    <property type="component" value="Unassembled WGS sequence"/>
</dbReference>
<comment type="caution">
    <text evidence="2">The sequence shown here is derived from an EMBL/GenBank/DDBJ whole genome shotgun (WGS) entry which is preliminary data.</text>
</comment>
<evidence type="ECO:0008006" key="4">
    <source>
        <dbReference type="Google" id="ProtNLM"/>
    </source>
</evidence>